<sequence length="138" mass="15972">MKHITINASIYTIATTRISAKTSLERKILLTMSDNSCSKVTRNFPTLKIICHDISRLHPSHLDLIQHLSIHWANQPAFGAHDFLQLSSKRESWRPRSRNSNRTSQCLTALSKWFRESEYCPQQSGSLFYQPWKDGRLS</sequence>
<dbReference type="EMBL" id="IACL01062667">
    <property type="protein sequence ID" value="LAB07709.1"/>
    <property type="molecule type" value="Transcribed_RNA"/>
</dbReference>
<proteinExistence type="predicted"/>
<protein>
    <submittedName>
        <fullName evidence="1">Uncharacterized protein</fullName>
    </submittedName>
</protein>
<reference evidence="1" key="1">
    <citation type="submission" date="2017-07" db="EMBL/GenBank/DDBJ databases">
        <authorList>
            <person name="Mikheyev A."/>
            <person name="Grau M."/>
        </authorList>
    </citation>
    <scope>NUCLEOTIDE SEQUENCE</scope>
    <source>
        <tissue evidence="1">Venom_gland</tissue>
    </source>
</reference>
<reference evidence="1" key="2">
    <citation type="submission" date="2017-11" db="EMBL/GenBank/DDBJ databases">
        <title>Coralsnake Venomics: Analyses of Venom Gland Transcriptomes and Proteomes of Six Brazilian Taxa.</title>
        <authorList>
            <person name="Aird S.D."/>
            <person name="Jorge da Silva N."/>
            <person name="Qiu L."/>
            <person name="Villar-Briones A."/>
            <person name="Aparecida-Saddi V."/>
            <person name="Campos-Telles M.P."/>
            <person name="Grau M."/>
            <person name="Mikheyev A.S."/>
        </authorList>
    </citation>
    <scope>NUCLEOTIDE SEQUENCE</scope>
    <source>
        <tissue evidence="1">Venom_gland</tissue>
    </source>
</reference>
<organism evidence="1">
    <name type="scientific">Micrurus paraensis</name>
    <dbReference type="NCBI Taxonomy" id="1970185"/>
    <lineage>
        <taxon>Eukaryota</taxon>
        <taxon>Metazoa</taxon>
        <taxon>Chordata</taxon>
        <taxon>Craniata</taxon>
        <taxon>Vertebrata</taxon>
        <taxon>Euteleostomi</taxon>
        <taxon>Lepidosauria</taxon>
        <taxon>Squamata</taxon>
        <taxon>Bifurcata</taxon>
        <taxon>Unidentata</taxon>
        <taxon>Episquamata</taxon>
        <taxon>Toxicofera</taxon>
        <taxon>Serpentes</taxon>
        <taxon>Colubroidea</taxon>
        <taxon>Elapidae</taxon>
        <taxon>Elapinae</taxon>
        <taxon>Micrurus</taxon>
    </lineage>
</organism>
<dbReference type="AlphaFoldDB" id="A0A2D4KG56"/>
<accession>A0A2D4KG56</accession>
<name>A0A2D4KG56_9SAUR</name>
<evidence type="ECO:0000313" key="1">
    <source>
        <dbReference type="EMBL" id="LAB07709.1"/>
    </source>
</evidence>